<evidence type="ECO:0000259" key="1">
    <source>
        <dbReference type="Pfam" id="PF13391"/>
    </source>
</evidence>
<gene>
    <name evidence="3" type="ORF">AYR66_01235</name>
</gene>
<dbReference type="InterPro" id="IPR003615">
    <property type="entry name" value="HNH_nuc"/>
</dbReference>
<comment type="caution">
    <text evidence="3">The sequence shown here is derived from an EMBL/GenBank/DDBJ whole genome shotgun (WGS) entry which is preliminary data.</text>
</comment>
<name>A0A254T6U0_9BURK</name>
<feature type="domain" description="Methylase-associated X1" evidence="2">
    <location>
        <begin position="40"/>
        <end position="169"/>
    </location>
</feature>
<sequence length="352" mass="38003">MSAMSEIVAALQAAGVVVHTTGPRVTQGSITNVGGYPRALRLYAWQVTDNGRATGTARPADERRIQAIGSRTQLIDATADPETVVLGWCDEFEPEPLIVAFNPYSVARRVSGKIQRKLAAGGSDARASDSQQFRQALLDEAYAEGIAVGSNQHGEYVVAMKPPRFIDYLNLYKPMYHSPGAAPSGPVVIGRSMGELVTEAEREEAAPPEVFQASLPQAFDPGMIEDGRERVAREIAIRRGQSAFRRQLLDAYGCCAMSGSTVVETLEAAHIVPYQGPGTNHPSNGLLLRADLHTLFDLGLLAVDPQTLTILVASQLNGTEYETLRGHLLHVNHSNISPSREALQVHRNFAGI</sequence>
<evidence type="ECO:0000313" key="3">
    <source>
        <dbReference type="EMBL" id="OWW18369.1"/>
    </source>
</evidence>
<feature type="domain" description="HNH nuclease" evidence="1">
    <location>
        <begin position="255"/>
        <end position="304"/>
    </location>
</feature>
<evidence type="ECO:0000259" key="2">
    <source>
        <dbReference type="Pfam" id="PF20296"/>
    </source>
</evidence>
<dbReference type="Pfam" id="PF13391">
    <property type="entry name" value="HNH_2"/>
    <property type="match status" value="1"/>
</dbReference>
<protein>
    <submittedName>
        <fullName evidence="3">Uncharacterized protein</fullName>
    </submittedName>
</protein>
<dbReference type="EMBL" id="LSTO01000008">
    <property type="protein sequence ID" value="OWW18369.1"/>
    <property type="molecule type" value="Genomic_DNA"/>
</dbReference>
<evidence type="ECO:0000313" key="4">
    <source>
        <dbReference type="Proteomes" id="UP000197535"/>
    </source>
</evidence>
<proteinExistence type="predicted"/>
<accession>A0A254T6U0</accession>
<dbReference type="InterPro" id="IPR046894">
    <property type="entry name" value="MTaX1"/>
</dbReference>
<dbReference type="Pfam" id="PF20296">
    <property type="entry name" value="MTaX1"/>
    <property type="match status" value="1"/>
</dbReference>
<reference evidence="3 4" key="1">
    <citation type="submission" date="2016-02" db="EMBL/GenBank/DDBJ databases">
        <authorList>
            <person name="Wen L."/>
            <person name="He K."/>
            <person name="Yang H."/>
        </authorList>
    </citation>
    <scope>NUCLEOTIDE SEQUENCE [LARGE SCALE GENOMIC DNA]</scope>
    <source>
        <strain evidence="3 4">TSA40</strain>
    </source>
</reference>
<dbReference type="AlphaFoldDB" id="A0A254T6U0"/>
<organism evidence="3 4">
    <name type="scientific">Noviherbaspirillum denitrificans</name>
    <dbReference type="NCBI Taxonomy" id="1968433"/>
    <lineage>
        <taxon>Bacteria</taxon>
        <taxon>Pseudomonadati</taxon>
        <taxon>Pseudomonadota</taxon>
        <taxon>Betaproteobacteria</taxon>
        <taxon>Burkholderiales</taxon>
        <taxon>Oxalobacteraceae</taxon>
        <taxon>Noviherbaspirillum</taxon>
    </lineage>
</organism>
<keyword evidence="4" id="KW-1185">Reference proteome</keyword>
<dbReference type="Proteomes" id="UP000197535">
    <property type="component" value="Unassembled WGS sequence"/>
</dbReference>